<dbReference type="AlphaFoldDB" id="A0A926DGR3"/>
<comment type="caution">
    <text evidence="3">The sequence shown here is derived from an EMBL/GenBank/DDBJ whole genome shotgun (WGS) entry which is preliminary data.</text>
</comment>
<dbReference type="SUPFAM" id="SSF53697">
    <property type="entry name" value="SIS domain"/>
    <property type="match status" value="1"/>
</dbReference>
<keyword evidence="4" id="KW-1185">Reference proteome</keyword>
<dbReference type="Pfam" id="PF01380">
    <property type="entry name" value="SIS"/>
    <property type="match status" value="1"/>
</dbReference>
<organism evidence="3 4">
    <name type="scientific">Guopingia tenuis</name>
    <dbReference type="NCBI Taxonomy" id="2763656"/>
    <lineage>
        <taxon>Bacteria</taxon>
        <taxon>Bacillati</taxon>
        <taxon>Bacillota</taxon>
        <taxon>Clostridia</taxon>
        <taxon>Christensenellales</taxon>
        <taxon>Christensenellaceae</taxon>
        <taxon>Guopingia</taxon>
    </lineage>
</organism>
<dbReference type="RefSeq" id="WP_249279396.1">
    <property type="nucleotide sequence ID" value="NZ_JACRSS010000001.1"/>
</dbReference>
<evidence type="ECO:0000259" key="2">
    <source>
        <dbReference type="PROSITE" id="PS51464"/>
    </source>
</evidence>
<comment type="similarity">
    <text evidence="1">Belongs to the SIS family. PHI subfamily.</text>
</comment>
<dbReference type="PANTHER" id="PTHR43443">
    <property type="entry name" value="3-HEXULOSE-6-PHOSPHATE ISOMERASE"/>
    <property type="match status" value="1"/>
</dbReference>
<proteinExistence type="inferred from homology"/>
<evidence type="ECO:0000313" key="3">
    <source>
        <dbReference type="EMBL" id="MBC8537489.1"/>
    </source>
</evidence>
<dbReference type="InterPro" id="IPR017552">
    <property type="entry name" value="PHI/rmpB"/>
</dbReference>
<name>A0A926DGR3_9FIRM</name>
<dbReference type="InterPro" id="IPR046348">
    <property type="entry name" value="SIS_dom_sf"/>
</dbReference>
<reference evidence="3" key="1">
    <citation type="submission" date="2020-08" db="EMBL/GenBank/DDBJ databases">
        <title>Genome public.</title>
        <authorList>
            <person name="Liu C."/>
            <person name="Sun Q."/>
        </authorList>
    </citation>
    <scope>NUCLEOTIDE SEQUENCE</scope>
    <source>
        <strain evidence="3">NSJ-63</strain>
    </source>
</reference>
<evidence type="ECO:0000313" key="4">
    <source>
        <dbReference type="Proteomes" id="UP000617951"/>
    </source>
</evidence>
<dbReference type="NCBIfam" id="TIGR03127">
    <property type="entry name" value="RuMP_HxlB"/>
    <property type="match status" value="1"/>
</dbReference>
<dbReference type="InterPro" id="IPR001347">
    <property type="entry name" value="SIS_dom"/>
</dbReference>
<dbReference type="PROSITE" id="PS51464">
    <property type="entry name" value="SIS"/>
    <property type="match status" value="1"/>
</dbReference>
<dbReference type="CDD" id="cd05005">
    <property type="entry name" value="SIS_PHI"/>
    <property type="match status" value="1"/>
</dbReference>
<dbReference type="EMBL" id="JACRSS010000001">
    <property type="protein sequence ID" value="MBC8537489.1"/>
    <property type="molecule type" value="Genomic_DNA"/>
</dbReference>
<gene>
    <name evidence="3" type="ORF">H8693_00890</name>
</gene>
<dbReference type="GO" id="GO:1901135">
    <property type="term" value="P:carbohydrate derivative metabolic process"/>
    <property type="evidence" value="ECO:0007669"/>
    <property type="project" value="InterPro"/>
</dbReference>
<dbReference type="PANTHER" id="PTHR43443:SF1">
    <property type="entry name" value="3-HEXULOSE-6-PHOSPHATE ISOMERASE"/>
    <property type="match status" value="1"/>
</dbReference>
<dbReference type="GO" id="GO:0016853">
    <property type="term" value="F:isomerase activity"/>
    <property type="evidence" value="ECO:0007669"/>
    <property type="project" value="InterPro"/>
</dbReference>
<feature type="domain" description="SIS" evidence="2">
    <location>
        <begin position="28"/>
        <end position="177"/>
    </location>
</feature>
<dbReference type="Proteomes" id="UP000617951">
    <property type="component" value="Unassembled WGS sequence"/>
</dbReference>
<sequence>MIKEISYQIIGEIKDRCKSLDDATLIKIIEKIKGAKSIFFQGLGRSKLSFCFFAMRLMHLGYSVHMVGDVTTPAITEGDLLFVISGSGETLSTLNMAKKAKSVGAEVILVTMVEKSSIADVADVKLVIDCPSAKHDTSHTASIQPMGSLFEQSVVLALDGGIISYLMHERNMDLQAPFVLHANLE</sequence>
<dbReference type="GO" id="GO:0097367">
    <property type="term" value="F:carbohydrate derivative binding"/>
    <property type="evidence" value="ECO:0007669"/>
    <property type="project" value="InterPro"/>
</dbReference>
<evidence type="ECO:0000256" key="1">
    <source>
        <dbReference type="ARBA" id="ARBA00009235"/>
    </source>
</evidence>
<protein>
    <submittedName>
        <fullName evidence="3">SIS domain-containing protein</fullName>
    </submittedName>
</protein>
<dbReference type="Gene3D" id="3.40.50.10490">
    <property type="entry name" value="Glucose-6-phosphate isomerase like protein, domain 1"/>
    <property type="match status" value="1"/>
</dbReference>
<accession>A0A926DGR3</accession>